<dbReference type="Gene3D" id="1.10.10.60">
    <property type="entry name" value="Homeodomain-like"/>
    <property type="match status" value="1"/>
</dbReference>
<dbReference type="eggNOG" id="ENOG5032R4R">
    <property type="taxonomic scope" value="Bacteria"/>
</dbReference>
<dbReference type="SUPFAM" id="SSF46689">
    <property type="entry name" value="Homeodomain-like"/>
    <property type="match status" value="1"/>
</dbReference>
<dbReference type="OrthoDB" id="2845592at2"/>
<proteinExistence type="predicted"/>
<evidence type="ECO:0000259" key="1">
    <source>
        <dbReference type="PROSITE" id="PS50090"/>
    </source>
</evidence>
<protein>
    <recommendedName>
        <fullName evidence="1">Myb-like domain-containing protein</fullName>
    </recommendedName>
</protein>
<comment type="caution">
    <text evidence="2">The sequence shown here is derived from an EMBL/GenBank/DDBJ whole genome shotgun (WGS) entry which is preliminary data.</text>
</comment>
<dbReference type="InterPro" id="IPR014243">
    <property type="entry name" value="RsfA-like"/>
</dbReference>
<accession>A0A0A5GMP7</accession>
<evidence type="ECO:0000313" key="3">
    <source>
        <dbReference type="Proteomes" id="UP000030528"/>
    </source>
</evidence>
<dbReference type="AlphaFoldDB" id="A0A0A5GMP7"/>
<dbReference type="NCBIfam" id="TIGR02894">
    <property type="entry name" value="DNA_bind_RsfA"/>
    <property type="match status" value="1"/>
</dbReference>
<gene>
    <name evidence="2" type="ORF">N781_12765</name>
</gene>
<feature type="domain" description="Myb-like" evidence="1">
    <location>
        <begin position="1"/>
        <end position="57"/>
    </location>
</feature>
<dbReference type="Proteomes" id="UP000030528">
    <property type="component" value="Unassembled WGS sequence"/>
</dbReference>
<dbReference type="PROSITE" id="PS50090">
    <property type="entry name" value="MYB_LIKE"/>
    <property type="match status" value="1"/>
</dbReference>
<reference evidence="2 3" key="1">
    <citation type="submission" date="2013-08" db="EMBL/GenBank/DDBJ databases">
        <authorList>
            <person name="Huang J."/>
            <person name="Wang G."/>
        </authorList>
    </citation>
    <scope>NUCLEOTIDE SEQUENCE [LARGE SCALE GENOMIC DNA]</scope>
    <source>
        <strain evidence="2 3">JSM 076056</strain>
    </source>
</reference>
<dbReference type="STRING" id="1385510.GCA_000425205_01218"/>
<sequence length="161" mass="18647">MNATRQDAWTDDEDVLLAETVLTYIRNGTTQLEAFEEVARKLSRTSAACGFRWNATVRKQYKKAISEAKQTRKSGQEEGKREIEEAVVPEARQGFSIDDAILFLETMRNQSQVTLQESPSTDVKFLQEENERLKARLNRYHQAWDEMGKLWSWVSAQNKKD</sequence>
<dbReference type="InterPro" id="IPR001005">
    <property type="entry name" value="SANT/Myb"/>
</dbReference>
<organism evidence="2 3">
    <name type="scientific">Pontibacillus halophilus JSM 076056 = DSM 19796</name>
    <dbReference type="NCBI Taxonomy" id="1385510"/>
    <lineage>
        <taxon>Bacteria</taxon>
        <taxon>Bacillati</taxon>
        <taxon>Bacillota</taxon>
        <taxon>Bacilli</taxon>
        <taxon>Bacillales</taxon>
        <taxon>Bacillaceae</taxon>
        <taxon>Pontibacillus</taxon>
    </lineage>
</organism>
<name>A0A0A5GMP7_9BACI</name>
<keyword evidence="3" id="KW-1185">Reference proteome</keyword>
<dbReference type="RefSeq" id="WP_026799669.1">
    <property type="nucleotide sequence ID" value="NZ_AULI01000005.1"/>
</dbReference>
<evidence type="ECO:0000313" key="2">
    <source>
        <dbReference type="EMBL" id="KGX93274.1"/>
    </source>
</evidence>
<dbReference type="PANTHER" id="PTHR41302">
    <property type="entry name" value="PRESPORE-SPECIFIC TRANSCRIPTIONAL REGULATOR RSFA-RELATED"/>
    <property type="match status" value="1"/>
</dbReference>
<dbReference type="InterPro" id="IPR009057">
    <property type="entry name" value="Homeodomain-like_sf"/>
</dbReference>
<dbReference type="EMBL" id="AVPE01000003">
    <property type="protein sequence ID" value="KGX93274.1"/>
    <property type="molecule type" value="Genomic_DNA"/>
</dbReference>
<dbReference type="Pfam" id="PF13921">
    <property type="entry name" value="Myb_DNA-bind_6"/>
    <property type="match status" value="1"/>
</dbReference>
<dbReference type="PANTHER" id="PTHR41302:SF2">
    <property type="entry name" value="PRESPORE SPECIFIC TRANSCRIPTIONAL ACTIVATOR RSFA"/>
    <property type="match status" value="1"/>
</dbReference>